<dbReference type="RefSeq" id="WP_087440309.1">
    <property type="nucleotide sequence ID" value="NZ_CABMNB010000005.1"/>
</dbReference>
<evidence type="ECO:0000313" key="1">
    <source>
        <dbReference type="EMBL" id="MCY9608459.1"/>
    </source>
</evidence>
<protein>
    <submittedName>
        <fullName evidence="2">SDR family oxidoreductase</fullName>
    </submittedName>
</protein>
<evidence type="ECO:0000313" key="2">
    <source>
        <dbReference type="EMBL" id="QDM44921.1"/>
    </source>
</evidence>
<evidence type="ECO:0000313" key="4">
    <source>
        <dbReference type="Proteomes" id="UP001209276"/>
    </source>
</evidence>
<dbReference type="Pfam" id="PF13561">
    <property type="entry name" value="adh_short_C2"/>
    <property type="match status" value="1"/>
</dbReference>
<dbReference type="Gene3D" id="3.40.50.720">
    <property type="entry name" value="NAD(P)-binding Rossmann-like Domain"/>
    <property type="match status" value="1"/>
</dbReference>
<dbReference type="SUPFAM" id="SSF51735">
    <property type="entry name" value="NAD(P)-binding Rossmann-fold domains"/>
    <property type="match status" value="1"/>
</dbReference>
<gene>
    <name evidence="2" type="ORF">FLT43_16605</name>
    <name evidence="1" type="ORF">M5W83_15020</name>
</gene>
<accession>A0AAP9DVG2</accession>
<dbReference type="PRINTS" id="PR00081">
    <property type="entry name" value="GDHRDH"/>
</dbReference>
<dbReference type="InterPro" id="IPR036291">
    <property type="entry name" value="NAD(P)-bd_dom_sf"/>
</dbReference>
<reference evidence="1 4" key="2">
    <citation type="submission" date="2022-05" db="EMBL/GenBank/DDBJ databases">
        <title>Genome Sequencing of Bee-Associated Microbes.</title>
        <authorList>
            <person name="Dunlap C."/>
        </authorList>
    </citation>
    <scope>NUCLEOTIDE SEQUENCE [LARGE SCALE GENOMIC DNA]</scope>
    <source>
        <strain evidence="1 4">NRRL B-14613</strain>
    </source>
</reference>
<dbReference type="InterPro" id="IPR002347">
    <property type="entry name" value="SDR_fam"/>
</dbReference>
<dbReference type="Proteomes" id="UP000315377">
    <property type="component" value="Chromosome"/>
</dbReference>
<reference evidence="2 3" key="1">
    <citation type="submission" date="2019-07" db="EMBL/GenBank/DDBJ databases">
        <title>Paenibacillus thiaminolyticus NRRL B-4156.</title>
        <authorList>
            <person name="Hehnly C."/>
            <person name="Zhang L."/>
        </authorList>
    </citation>
    <scope>NUCLEOTIDE SEQUENCE [LARGE SCALE GENOMIC DNA]</scope>
    <source>
        <strain evidence="2 3">NRRL B-4156</strain>
    </source>
</reference>
<dbReference type="PANTHER" id="PTHR43975">
    <property type="entry name" value="ZGC:101858"/>
    <property type="match status" value="1"/>
</dbReference>
<dbReference type="AlphaFoldDB" id="A0AAP9DVG2"/>
<dbReference type="EMBL" id="JAMDMM010000027">
    <property type="protein sequence ID" value="MCY9608459.1"/>
    <property type="molecule type" value="Genomic_DNA"/>
</dbReference>
<dbReference type="EMBL" id="CP041405">
    <property type="protein sequence ID" value="QDM44921.1"/>
    <property type="molecule type" value="Genomic_DNA"/>
</dbReference>
<evidence type="ECO:0000313" key="3">
    <source>
        <dbReference type="Proteomes" id="UP000315377"/>
    </source>
</evidence>
<proteinExistence type="predicted"/>
<dbReference type="PRINTS" id="PR00080">
    <property type="entry name" value="SDRFAMILY"/>
</dbReference>
<dbReference type="PANTHER" id="PTHR43975:SF2">
    <property type="entry name" value="EG:BACR7A4.14 PROTEIN-RELATED"/>
    <property type="match status" value="1"/>
</dbReference>
<organism evidence="2 3">
    <name type="scientific">Paenibacillus thiaminolyticus</name>
    <name type="common">Bacillus thiaminolyticus</name>
    <dbReference type="NCBI Taxonomy" id="49283"/>
    <lineage>
        <taxon>Bacteria</taxon>
        <taxon>Bacillati</taxon>
        <taxon>Bacillota</taxon>
        <taxon>Bacilli</taxon>
        <taxon>Bacillales</taxon>
        <taxon>Paenibacillaceae</taxon>
        <taxon>Paenibacillus</taxon>
    </lineage>
</organism>
<keyword evidence="4" id="KW-1185">Reference proteome</keyword>
<name>A0AAP9DVG2_PANTH</name>
<dbReference type="GeneID" id="76997584"/>
<dbReference type="Proteomes" id="UP001209276">
    <property type="component" value="Unassembled WGS sequence"/>
</dbReference>
<sequence>MINPLDFSNKKILVTGASSGIGKTTAIYLSSLGASLVLHGRNKERLYETKELLNGKNHILIDADLTEVDNAGDLFEQAVSDGVKLNGLVYSAGIIPIIPLPQLTREKMRAIMDINFYSYIEMVRQFAKNKYTNGGSIVAVSSVASVQPEACQTIYSASKSAVNAATQSLSFELIKKNIRVNTIFPGVVMPENATVDDHLAQVASPQLLGLIPSNDVAGAIAFLLSDMAKFITGRNLYFDAGRF</sequence>
<dbReference type="CDD" id="cd05233">
    <property type="entry name" value="SDR_c"/>
    <property type="match status" value="1"/>
</dbReference>